<dbReference type="Ensembl" id="ENSACLT00000016114.2">
    <property type="protein sequence ID" value="ENSACLP00000015747.1"/>
    <property type="gene ID" value="ENSACLG00000010735.2"/>
</dbReference>
<keyword evidence="1" id="KW-1015">Disulfide bond</keyword>
<evidence type="ECO:0000256" key="2">
    <source>
        <dbReference type="SAM" id="SignalP"/>
    </source>
</evidence>
<dbReference type="OrthoDB" id="6369810at2759"/>
<reference evidence="4 5" key="1">
    <citation type="submission" date="2018-05" db="EMBL/GenBank/DDBJ databases">
        <authorList>
            <person name="Datahose"/>
        </authorList>
    </citation>
    <scope>NUCLEOTIDE SEQUENCE</scope>
</reference>
<dbReference type="GeneID" id="113014035"/>
<keyword evidence="5" id="KW-1185">Reference proteome</keyword>
<dbReference type="PANTHER" id="PTHR45784">
    <property type="entry name" value="C-TYPE LECTIN DOMAIN FAMILY 20 MEMBER A-RELATED"/>
    <property type="match status" value="1"/>
</dbReference>
<dbReference type="Gene3D" id="3.10.100.10">
    <property type="entry name" value="Mannose-Binding Protein A, subunit A"/>
    <property type="match status" value="2"/>
</dbReference>
<dbReference type="PROSITE" id="PS00615">
    <property type="entry name" value="C_TYPE_LECTIN_1"/>
    <property type="match status" value="1"/>
</dbReference>
<dbReference type="InterPro" id="IPR016186">
    <property type="entry name" value="C-type_lectin-like/link_sf"/>
</dbReference>
<accession>A0A3P8PFF6</accession>
<feature type="signal peptide" evidence="2">
    <location>
        <begin position="1"/>
        <end position="21"/>
    </location>
</feature>
<dbReference type="AlphaFoldDB" id="A0A3P8PFF6"/>
<feature type="domain" description="C-type lectin" evidence="3">
    <location>
        <begin position="25"/>
        <end position="146"/>
    </location>
</feature>
<evidence type="ECO:0000313" key="4">
    <source>
        <dbReference type="Ensembl" id="ENSACLP00000015747.1"/>
    </source>
</evidence>
<dbReference type="PANTHER" id="PTHR45784:SF3">
    <property type="entry name" value="C-TYPE LECTIN DOMAIN FAMILY 4 MEMBER K-LIKE-RELATED"/>
    <property type="match status" value="1"/>
</dbReference>
<dbReference type="RefSeq" id="XP_026011139.1">
    <property type="nucleotide sequence ID" value="XM_026155354.1"/>
</dbReference>
<name>A0A3P8PFF6_ASTCA</name>
<dbReference type="GeneTree" id="ENSGT01100000263473"/>
<dbReference type="InterPro" id="IPR016187">
    <property type="entry name" value="CTDL_fold"/>
</dbReference>
<dbReference type="Bgee" id="ENSACLG00000010735">
    <property type="expression patterns" value="Expressed in spleen"/>
</dbReference>
<evidence type="ECO:0000256" key="1">
    <source>
        <dbReference type="ARBA" id="ARBA00023157"/>
    </source>
</evidence>
<dbReference type="InterPro" id="IPR018378">
    <property type="entry name" value="C-type_lectin_CS"/>
</dbReference>
<sequence length="341" mass="40012">MEKFLLFIKAVSGLWAVSSSAQRQYHFVYEQKNWTEAQQHCRQYYTDLAAIESMEDVKTLNNMADLEKMKYSEYSNRAWIGLYNDVNSWRWSMDDTGFYKDVEPELRNWSPEEPNNYKGTECCAEMFDSGLWNDRDCDAVRNAVCIYIAESDVTFVFIKNMMTWTDAQSFCRAHYTDLASVRNMSENQKIKELIPKGKKAWIGLFRDSWKWIDGSSSSFRYWDTKEPNNNFHKEMCVAAYFGKEGKWEDWNCDYKRAFVCYSEVCARSKHVVRLGLVKNSSVDLSDPAVMEDVLKQLKQKLKDQRVDGDISLSWRTQSGGEVFYKDEKQTKKEARKVKSSL</sequence>
<keyword evidence="2" id="KW-0732">Signal</keyword>
<dbReference type="Proteomes" id="UP000265100">
    <property type="component" value="Chromosome 20"/>
</dbReference>
<proteinExistence type="predicted"/>
<dbReference type="PROSITE" id="PS50041">
    <property type="entry name" value="C_TYPE_LECTIN_2"/>
    <property type="match status" value="2"/>
</dbReference>
<dbReference type="SMART" id="SM00034">
    <property type="entry name" value="CLECT"/>
    <property type="match status" value="2"/>
</dbReference>
<reference evidence="4" key="4">
    <citation type="submission" date="2025-09" db="UniProtKB">
        <authorList>
            <consortium name="Ensembl"/>
        </authorList>
    </citation>
    <scope>IDENTIFICATION</scope>
</reference>
<evidence type="ECO:0000313" key="5">
    <source>
        <dbReference type="Proteomes" id="UP000265100"/>
    </source>
</evidence>
<dbReference type="SUPFAM" id="SSF56436">
    <property type="entry name" value="C-type lectin-like"/>
    <property type="match status" value="2"/>
</dbReference>
<dbReference type="STRING" id="8154.ENSACLP00000015747"/>
<feature type="domain" description="C-type lectin" evidence="3">
    <location>
        <begin position="150"/>
        <end position="261"/>
    </location>
</feature>
<dbReference type="OMA" id="PALWHEH"/>
<reference evidence="5" key="2">
    <citation type="submission" date="2023-03" db="EMBL/GenBank/DDBJ databases">
        <authorList>
            <consortium name="Wellcome Sanger Institute Data Sharing"/>
        </authorList>
    </citation>
    <scope>NUCLEOTIDE SEQUENCE [LARGE SCALE GENOMIC DNA]</scope>
</reference>
<dbReference type="InterPro" id="IPR001304">
    <property type="entry name" value="C-type_lectin-like"/>
</dbReference>
<dbReference type="Pfam" id="PF00059">
    <property type="entry name" value="Lectin_C"/>
    <property type="match status" value="2"/>
</dbReference>
<organism evidence="4 5">
    <name type="scientific">Astatotilapia calliptera</name>
    <name type="common">Eastern happy</name>
    <name type="synonym">Chromis callipterus</name>
    <dbReference type="NCBI Taxonomy" id="8154"/>
    <lineage>
        <taxon>Eukaryota</taxon>
        <taxon>Metazoa</taxon>
        <taxon>Chordata</taxon>
        <taxon>Craniata</taxon>
        <taxon>Vertebrata</taxon>
        <taxon>Euteleostomi</taxon>
        <taxon>Actinopterygii</taxon>
        <taxon>Neopterygii</taxon>
        <taxon>Teleostei</taxon>
        <taxon>Neoteleostei</taxon>
        <taxon>Acanthomorphata</taxon>
        <taxon>Ovalentaria</taxon>
        <taxon>Cichlomorphae</taxon>
        <taxon>Cichliformes</taxon>
        <taxon>Cichlidae</taxon>
        <taxon>African cichlids</taxon>
        <taxon>Pseudocrenilabrinae</taxon>
        <taxon>Haplochromini</taxon>
        <taxon>Astatotilapia</taxon>
    </lineage>
</organism>
<feature type="chain" id="PRO_5018250531" description="C-type lectin domain-containing protein" evidence="2">
    <location>
        <begin position="22"/>
        <end position="341"/>
    </location>
</feature>
<reference evidence="4" key="3">
    <citation type="submission" date="2025-08" db="UniProtKB">
        <authorList>
            <consortium name="Ensembl"/>
        </authorList>
    </citation>
    <scope>IDENTIFICATION</scope>
</reference>
<protein>
    <recommendedName>
        <fullName evidence="3">C-type lectin domain-containing protein</fullName>
    </recommendedName>
</protein>
<evidence type="ECO:0000259" key="3">
    <source>
        <dbReference type="PROSITE" id="PS50041"/>
    </source>
</evidence>